<evidence type="ECO:0000256" key="5">
    <source>
        <dbReference type="ARBA" id="ARBA00022842"/>
    </source>
</evidence>
<dbReference type="InterPro" id="IPR039537">
    <property type="entry name" value="Retrotran_Ty1/copia-like"/>
</dbReference>
<keyword evidence="8" id="KW-0808">Transferase</keyword>
<name>A0ABN8D8W2_9STRA</name>
<dbReference type="InterPro" id="IPR036397">
    <property type="entry name" value="RNaseH_sf"/>
</dbReference>
<evidence type="ECO:0000256" key="1">
    <source>
        <dbReference type="ARBA" id="ARBA00022722"/>
    </source>
</evidence>
<evidence type="ECO:0000313" key="11">
    <source>
        <dbReference type="EMBL" id="CAH0521587.1"/>
    </source>
</evidence>
<evidence type="ECO:0000256" key="3">
    <source>
        <dbReference type="ARBA" id="ARBA00022759"/>
    </source>
</evidence>
<evidence type="ECO:0000259" key="10">
    <source>
        <dbReference type="PROSITE" id="PS50994"/>
    </source>
</evidence>
<dbReference type="Proteomes" id="UP001158986">
    <property type="component" value="Unassembled WGS sequence"/>
</dbReference>
<gene>
    <name evidence="11" type="ORF">PBS001_LOCUS8032</name>
</gene>
<keyword evidence="1" id="KW-0540">Nuclease</keyword>
<evidence type="ECO:0000313" key="12">
    <source>
        <dbReference type="Proteomes" id="UP001158986"/>
    </source>
</evidence>
<keyword evidence="4" id="KW-0378">Hydrolase</keyword>
<proteinExistence type="predicted"/>
<reference evidence="11 12" key="1">
    <citation type="submission" date="2021-11" db="EMBL/GenBank/DDBJ databases">
        <authorList>
            <person name="Islam A."/>
            <person name="Islam S."/>
            <person name="Flora M.S."/>
            <person name="Rahman M."/>
            <person name="Ziaur R.M."/>
            <person name="Epstein J.H."/>
            <person name="Hassan M."/>
            <person name="Klassen M."/>
            <person name="Woodard K."/>
            <person name="Webb A."/>
            <person name="Webby R.J."/>
            <person name="El Zowalaty M.E."/>
        </authorList>
    </citation>
    <scope>NUCLEOTIDE SEQUENCE [LARGE SCALE GENOMIC DNA]</scope>
    <source>
        <strain evidence="11">Pbs1</strain>
    </source>
</reference>
<dbReference type="InterPro" id="IPR001584">
    <property type="entry name" value="Integrase_cat-core"/>
</dbReference>
<keyword evidence="6" id="KW-0229">DNA integration</keyword>
<dbReference type="EMBL" id="CAKLCB010000381">
    <property type="protein sequence ID" value="CAH0521587.1"/>
    <property type="molecule type" value="Genomic_DNA"/>
</dbReference>
<evidence type="ECO:0000256" key="4">
    <source>
        <dbReference type="ARBA" id="ARBA00022801"/>
    </source>
</evidence>
<dbReference type="InterPro" id="IPR012337">
    <property type="entry name" value="RNaseH-like_sf"/>
</dbReference>
<evidence type="ECO:0000256" key="6">
    <source>
        <dbReference type="ARBA" id="ARBA00022908"/>
    </source>
</evidence>
<evidence type="ECO:0000256" key="8">
    <source>
        <dbReference type="ARBA" id="ARBA00022932"/>
    </source>
</evidence>
<keyword evidence="2" id="KW-0479">Metal-binding</keyword>
<evidence type="ECO:0000256" key="2">
    <source>
        <dbReference type="ARBA" id="ARBA00022723"/>
    </source>
</evidence>
<keyword evidence="12" id="KW-1185">Reference proteome</keyword>
<keyword evidence="5" id="KW-0460">Magnesium</keyword>
<keyword evidence="7" id="KW-0695">RNA-directed DNA polymerase</keyword>
<dbReference type="PANTHER" id="PTHR42648">
    <property type="entry name" value="TRANSPOSASE, PUTATIVE-RELATED"/>
    <property type="match status" value="1"/>
</dbReference>
<keyword evidence="8" id="KW-0239">DNA-directed DNA polymerase</keyword>
<dbReference type="Gene3D" id="3.30.420.10">
    <property type="entry name" value="Ribonuclease H-like superfamily/Ribonuclease H"/>
    <property type="match status" value="1"/>
</dbReference>
<comment type="caution">
    <text evidence="11">The sequence shown here is derived from an EMBL/GenBank/DDBJ whole genome shotgun (WGS) entry which is preliminary data.</text>
</comment>
<sequence length="173" mass="19389">MKGKQTVTPFPSRTLTKSSRVLELLHTDVMGPVRTLLKGVAKLLKNKSKVPGKLKELQALEVSASNNGTEFVSKTVDEMCRRNGILHQRPVPYSPQHNGVAERKNRTIMEKARSMLHYKGVSTVWWAEVVNTAVYLINRSSNATHPDSTSYELGFKVKPCIEHLRVFGLEGYA</sequence>
<keyword evidence="8" id="KW-0548">Nucleotidyltransferase</keyword>
<accession>A0ABN8D8W2</accession>
<dbReference type="PANTHER" id="PTHR42648:SF11">
    <property type="entry name" value="TRANSPOSON TY4-P GAG-POL POLYPROTEIN"/>
    <property type="match status" value="1"/>
</dbReference>
<dbReference type="PROSITE" id="PS50994">
    <property type="entry name" value="INTEGRASE"/>
    <property type="match status" value="1"/>
</dbReference>
<evidence type="ECO:0000256" key="9">
    <source>
        <dbReference type="ARBA" id="ARBA00023172"/>
    </source>
</evidence>
<evidence type="ECO:0000256" key="7">
    <source>
        <dbReference type="ARBA" id="ARBA00022918"/>
    </source>
</evidence>
<organism evidence="11 12">
    <name type="scientific">Peronospora belbahrii</name>
    <dbReference type="NCBI Taxonomy" id="622444"/>
    <lineage>
        <taxon>Eukaryota</taxon>
        <taxon>Sar</taxon>
        <taxon>Stramenopiles</taxon>
        <taxon>Oomycota</taxon>
        <taxon>Peronosporomycetes</taxon>
        <taxon>Peronosporales</taxon>
        <taxon>Peronosporaceae</taxon>
        <taxon>Peronospora</taxon>
    </lineage>
</organism>
<dbReference type="SUPFAM" id="SSF53098">
    <property type="entry name" value="Ribonuclease H-like"/>
    <property type="match status" value="1"/>
</dbReference>
<feature type="domain" description="Integrase catalytic" evidence="10">
    <location>
        <begin position="65"/>
        <end position="158"/>
    </location>
</feature>
<keyword evidence="9" id="KW-0233">DNA recombination</keyword>
<keyword evidence="3" id="KW-0255">Endonuclease</keyword>
<protein>
    <recommendedName>
        <fullName evidence="10">Integrase catalytic domain-containing protein</fullName>
    </recommendedName>
</protein>